<dbReference type="PROSITE" id="PS50102">
    <property type="entry name" value="RRM"/>
    <property type="match status" value="1"/>
</dbReference>
<dbReference type="EMBL" id="PQWO01000021">
    <property type="protein sequence ID" value="PZD71172.1"/>
    <property type="molecule type" value="Genomic_DNA"/>
</dbReference>
<accession>A0A2W1JJE8</accession>
<dbReference type="GO" id="GO:0008380">
    <property type="term" value="P:RNA splicing"/>
    <property type="evidence" value="ECO:0007669"/>
    <property type="project" value="UniProtKB-KW"/>
</dbReference>
<dbReference type="GO" id="GO:0003723">
    <property type="term" value="F:RNA binding"/>
    <property type="evidence" value="ECO:0007669"/>
    <property type="project" value="UniProtKB-KW"/>
</dbReference>
<dbReference type="InterPro" id="IPR051106">
    <property type="entry name" value="RNA-bind/splicing_reg"/>
</dbReference>
<evidence type="ECO:0000256" key="2">
    <source>
        <dbReference type="ARBA" id="ARBA00022884"/>
    </source>
</evidence>
<sequence length="87" mass="9790">MSIYISNLSFKATATDINNVFSDYGTIKGIHIPQDRETGRSRGFAFVEMERAKEDSAIKALNGIELMERALTVNKARPKVSRDLNNR</sequence>
<dbReference type="InterPro" id="IPR000504">
    <property type="entry name" value="RRM_dom"/>
</dbReference>
<dbReference type="AlphaFoldDB" id="A0A2W1JJE8"/>
<keyword evidence="3" id="KW-0508">mRNA splicing</keyword>
<dbReference type="PANTHER" id="PTHR48028">
    <property type="entry name" value="GLYCINE-RICH RNA-BINDING PROTEIN RZ1A"/>
    <property type="match status" value="1"/>
</dbReference>
<feature type="domain" description="RRM" evidence="4">
    <location>
        <begin position="1"/>
        <end position="78"/>
    </location>
</feature>
<organism evidence="5 6">
    <name type="scientific">Acaryochloris thomasi RCC1774</name>
    <dbReference type="NCBI Taxonomy" id="1764569"/>
    <lineage>
        <taxon>Bacteria</taxon>
        <taxon>Bacillati</taxon>
        <taxon>Cyanobacteriota</taxon>
        <taxon>Cyanophyceae</taxon>
        <taxon>Acaryochloridales</taxon>
        <taxon>Acaryochloridaceae</taxon>
        <taxon>Acaryochloris</taxon>
        <taxon>Acaryochloris thomasi</taxon>
    </lineage>
</organism>
<proteinExistence type="predicted"/>
<evidence type="ECO:0000256" key="1">
    <source>
        <dbReference type="ARBA" id="ARBA00022664"/>
    </source>
</evidence>
<name>A0A2W1JJE8_9CYAN</name>
<keyword evidence="6" id="KW-1185">Reference proteome</keyword>
<gene>
    <name evidence="5" type="ORF">C1752_07900</name>
</gene>
<dbReference type="GO" id="GO:0006397">
    <property type="term" value="P:mRNA processing"/>
    <property type="evidence" value="ECO:0007669"/>
    <property type="project" value="UniProtKB-KW"/>
</dbReference>
<dbReference type="RefSeq" id="WP_110988370.1">
    <property type="nucleotide sequence ID" value="NZ_CAWNWM010000021.1"/>
</dbReference>
<dbReference type="InterPro" id="IPR035979">
    <property type="entry name" value="RBD_domain_sf"/>
</dbReference>
<evidence type="ECO:0000256" key="3">
    <source>
        <dbReference type="ARBA" id="ARBA00023187"/>
    </source>
</evidence>
<comment type="caution">
    <text evidence="5">The sequence shown here is derived from an EMBL/GenBank/DDBJ whole genome shotgun (WGS) entry which is preliminary data.</text>
</comment>
<keyword evidence="1" id="KW-0507">mRNA processing</keyword>
<evidence type="ECO:0000259" key="4">
    <source>
        <dbReference type="PROSITE" id="PS50102"/>
    </source>
</evidence>
<dbReference type="Pfam" id="PF00076">
    <property type="entry name" value="RRM_1"/>
    <property type="match status" value="1"/>
</dbReference>
<keyword evidence="2" id="KW-0694">RNA-binding</keyword>
<dbReference type="Gene3D" id="3.30.70.330">
    <property type="match status" value="1"/>
</dbReference>
<dbReference type="OrthoDB" id="9798855at2"/>
<evidence type="ECO:0000313" key="5">
    <source>
        <dbReference type="EMBL" id="PZD71172.1"/>
    </source>
</evidence>
<protein>
    <recommendedName>
        <fullName evidence="4">RRM domain-containing protein</fullName>
    </recommendedName>
</protein>
<dbReference type="PANTHER" id="PTHR48028:SF4">
    <property type="entry name" value="SC35-LIKE SPLICING FACTOR"/>
    <property type="match status" value="1"/>
</dbReference>
<dbReference type="Proteomes" id="UP000248857">
    <property type="component" value="Unassembled WGS sequence"/>
</dbReference>
<dbReference type="InterPro" id="IPR012677">
    <property type="entry name" value="Nucleotide-bd_a/b_plait_sf"/>
</dbReference>
<dbReference type="SMART" id="SM00360">
    <property type="entry name" value="RRM"/>
    <property type="match status" value="1"/>
</dbReference>
<reference evidence="5 6" key="1">
    <citation type="journal article" date="2018" name="Sci. Rep.">
        <title>A novel species of the marine cyanobacterium Acaryochloris with a unique pigment content and lifestyle.</title>
        <authorList>
            <person name="Partensky F."/>
            <person name="Six C."/>
            <person name="Ratin M."/>
            <person name="Garczarek L."/>
            <person name="Vaulot D."/>
            <person name="Probert I."/>
            <person name="Calteau A."/>
            <person name="Gourvil P."/>
            <person name="Marie D."/>
            <person name="Grebert T."/>
            <person name="Bouchier C."/>
            <person name="Le Panse S."/>
            <person name="Gachenot M."/>
            <person name="Rodriguez F."/>
            <person name="Garrido J.L."/>
        </authorList>
    </citation>
    <scope>NUCLEOTIDE SEQUENCE [LARGE SCALE GENOMIC DNA]</scope>
    <source>
        <strain evidence="5 6">RCC1774</strain>
    </source>
</reference>
<dbReference type="SUPFAM" id="SSF54928">
    <property type="entry name" value="RNA-binding domain, RBD"/>
    <property type="match status" value="1"/>
</dbReference>
<evidence type="ECO:0000313" key="6">
    <source>
        <dbReference type="Proteomes" id="UP000248857"/>
    </source>
</evidence>